<dbReference type="Gene3D" id="3.10.350.10">
    <property type="entry name" value="LysM domain"/>
    <property type="match status" value="1"/>
</dbReference>
<gene>
    <name evidence="2" type="ORF">S06H3_35732</name>
</gene>
<evidence type="ECO:0000313" key="2">
    <source>
        <dbReference type="EMBL" id="GAI25309.1"/>
    </source>
</evidence>
<dbReference type="InterPro" id="IPR018392">
    <property type="entry name" value="LysM"/>
</dbReference>
<accession>X1P328</accession>
<organism evidence="2">
    <name type="scientific">marine sediment metagenome</name>
    <dbReference type="NCBI Taxonomy" id="412755"/>
    <lineage>
        <taxon>unclassified sequences</taxon>
        <taxon>metagenomes</taxon>
        <taxon>ecological metagenomes</taxon>
    </lineage>
</organism>
<evidence type="ECO:0000259" key="1">
    <source>
        <dbReference type="PROSITE" id="PS51782"/>
    </source>
</evidence>
<dbReference type="InterPro" id="IPR016047">
    <property type="entry name" value="M23ase_b-sheet_dom"/>
</dbReference>
<comment type="caution">
    <text evidence="2">The sequence shown here is derived from an EMBL/GenBank/DDBJ whole genome shotgun (WGS) entry which is preliminary data.</text>
</comment>
<dbReference type="InterPro" id="IPR036779">
    <property type="entry name" value="LysM_dom_sf"/>
</dbReference>
<dbReference type="CDD" id="cd12797">
    <property type="entry name" value="M23_peptidase"/>
    <property type="match status" value="1"/>
</dbReference>
<dbReference type="GO" id="GO:0004222">
    <property type="term" value="F:metalloendopeptidase activity"/>
    <property type="evidence" value="ECO:0007669"/>
    <property type="project" value="TreeGrafter"/>
</dbReference>
<dbReference type="Gene3D" id="2.70.70.10">
    <property type="entry name" value="Glucose Permease (Domain IIA)"/>
    <property type="match status" value="1"/>
</dbReference>
<dbReference type="PANTHER" id="PTHR21666:SF270">
    <property type="entry name" value="MUREIN HYDROLASE ACTIVATOR ENVC"/>
    <property type="match status" value="1"/>
</dbReference>
<protein>
    <recommendedName>
        <fullName evidence="1">LysM domain-containing protein</fullName>
    </recommendedName>
</protein>
<proteinExistence type="predicted"/>
<dbReference type="InterPro" id="IPR011055">
    <property type="entry name" value="Dup_hybrid_motif"/>
</dbReference>
<sequence>MIKVGQELIILPVSGVVYFVKKNDTLSEIAKIYKGDVEEIIAFNGLSNEGDIFIGDVLIIPDGKMPLRVPYIALTPVGESYFSIFPCEGKITQGLHPFNAIDIANSCGKPVVAVATGTVQRAGWINNIYGRIVTILHPNGVVTYYGHLSRVLVVPGQPVSAGDIIASIGNTGHTLGATGCHLHFEVRNAKNFLANYLVGTYLSWK</sequence>
<dbReference type="Pfam" id="PF01476">
    <property type="entry name" value="LysM"/>
    <property type="match status" value="1"/>
</dbReference>
<dbReference type="CDD" id="cd00118">
    <property type="entry name" value="LysM"/>
    <property type="match status" value="1"/>
</dbReference>
<dbReference type="AlphaFoldDB" id="X1P328"/>
<dbReference type="PROSITE" id="PS51782">
    <property type="entry name" value="LYSM"/>
    <property type="match status" value="1"/>
</dbReference>
<dbReference type="Pfam" id="PF01551">
    <property type="entry name" value="Peptidase_M23"/>
    <property type="match status" value="1"/>
</dbReference>
<name>X1P328_9ZZZZ</name>
<dbReference type="InterPro" id="IPR050570">
    <property type="entry name" value="Cell_wall_metabolism_enzyme"/>
</dbReference>
<dbReference type="SMART" id="SM00257">
    <property type="entry name" value="LysM"/>
    <property type="match status" value="1"/>
</dbReference>
<dbReference type="SUPFAM" id="SSF51261">
    <property type="entry name" value="Duplicated hybrid motif"/>
    <property type="match status" value="1"/>
</dbReference>
<dbReference type="PANTHER" id="PTHR21666">
    <property type="entry name" value="PEPTIDASE-RELATED"/>
    <property type="match status" value="1"/>
</dbReference>
<dbReference type="EMBL" id="BARV01021583">
    <property type="protein sequence ID" value="GAI25309.1"/>
    <property type="molecule type" value="Genomic_DNA"/>
</dbReference>
<feature type="domain" description="LysM" evidence="1">
    <location>
        <begin position="16"/>
        <end position="60"/>
    </location>
</feature>
<reference evidence="2" key="1">
    <citation type="journal article" date="2014" name="Front. Microbiol.">
        <title>High frequency of phylogenetically diverse reductive dehalogenase-homologous genes in deep subseafloor sedimentary metagenomes.</title>
        <authorList>
            <person name="Kawai M."/>
            <person name="Futagami T."/>
            <person name="Toyoda A."/>
            <person name="Takaki Y."/>
            <person name="Nishi S."/>
            <person name="Hori S."/>
            <person name="Arai W."/>
            <person name="Tsubouchi T."/>
            <person name="Morono Y."/>
            <person name="Uchiyama I."/>
            <person name="Ito T."/>
            <person name="Fujiyama A."/>
            <person name="Inagaki F."/>
            <person name="Takami H."/>
        </authorList>
    </citation>
    <scope>NUCLEOTIDE SEQUENCE</scope>
    <source>
        <strain evidence="2">Expedition CK06-06</strain>
    </source>
</reference>